<evidence type="ECO:0008006" key="5">
    <source>
        <dbReference type="Google" id="ProtNLM"/>
    </source>
</evidence>
<reference evidence="3 4" key="1">
    <citation type="submission" date="2019-07" db="EMBL/GenBank/DDBJ databases">
        <title>Pseudomonas mangiferae sp. nov., isolated from bark of mango tree in Thailand.</title>
        <authorList>
            <person name="Srisuk N."/>
            <person name="Anurat P."/>
        </authorList>
    </citation>
    <scope>NUCLEOTIDE SEQUENCE [LARGE SCALE GENOMIC DNA]</scope>
    <source>
        <strain evidence="3 4">DMKU_BBB3-04</strain>
    </source>
</reference>
<dbReference type="Proteomes" id="UP000315235">
    <property type="component" value="Unassembled WGS sequence"/>
</dbReference>
<evidence type="ECO:0000256" key="1">
    <source>
        <dbReference type="SAM" id="MobiDB-lite"/>
    </source>
</evidence>
<evidence type="ECO:0000313" key="4">
    <source>
        <dbReference type="Proteomes" id="UP000315235"/>
    </source>
</evidence>
<name>A0A553H2C5_9PSED</name>
<dbReference type="AlphaFoldDB" id="A0A553H2C5"/>
<evidence type="ECO:0000313" key="3">
    <source>
        <dbReference type="EMBL" id="TRX75911.1"/>
    </source>
</evidence>
<keyword evidence="2" id="KW-0732">Signal</keyword>
<feature type="compositionally biased region" description="Basic residues" evidence="1">
    <location>
        <begin position="72"/>
        <end position="84"/>
    </location>
</feature>
<feature type="region of interest" description="Disordered" evidence="1">
    <location>
        <begin position="26"/>
        <end position="84"/>
    </location>
</feature>
<dbReference type="EMBL" id="VJOY01000003">
    <property type="protein sequence ID" value="TRX75911.1"/>
    <property type="molecule type" value="Genomic_DNA"/>
</dbReference>
<proteinExistence type="predicted"/>
<feature type="compositionally biased region" description="Polar residues" evidence="1">
    <location>
        <begin position="26"/>
        <end position="37"/>
    </location>
</feature>
<sequence length="84" mass="8869">MKVMVCTVLATCALGTQLALADVTTGLPSAGTSAPQTESRHEQQDKQSAPVIHTRNTSSTTKDKTSAGEHKKTSKEKIKKSSAQ</sequence>
<feature type="compositionally biased region" description="Basic and acidic residues" evidence="1">
    <location>
        <begin position="61"/>
        <end position="71"/>
    </location>
</feature>
<dbReference type="RefSeq" id="WP_143487303.1">
    <property type="nucleotide sequence ID" value="NZ_VJOY01000003.1"/>
</dbReference>
<feature type="signal peptide" evidence="2">
    <location>
        <begin position="1"/>
        <end position="21"/>
    </location>
</feature>
<organism evidence="3 4">
    <name type="scientific">Pseudomonas mangiferae</name>
    <dbReference type="NCBI Taxonomy" id="2593654"/>
    <lineage>
        <taxon>Bacteria</taxon>
        <taxon>Pseudomonadati</taxon>
        <taxon>Pseudomonadota</taxon>
        <taxon>Gammaproteobacteria</taxon>
        <taxon>Pseudomonadales</taxon>
        <taxon>Pseudomonadaceae</taxon>
        <taxon>Pseudomonas</taxon>
    </lineage>
</organism>
<keyword evidence="4" id="KW-1185">Reference proteome</keyword>
<gene>
    <name evidence="3" type="ORF">FM069_05605</name>
</gene>
<feature type="chain" id="PRO_5021730196" description="Secreted protein" evidence="2">
    <location>
        <begin position="22"/>
        <end position="84"/>
    </location>
</feature>
<comment type="caution">
    <text evidence="3">The sequence shown here is derived from an EMBL/GenBank/DDBJ whole genome shotgun (WGS) entry which is preliminary data.</text>
</comment>
<protein>
    <recommendedName>
        <fullName evidence="5">Secreted protein</fullName>
    </recommendedName>
</protein>
<accession>A0A553H2C5</accession>
<evidence type="ECO:0000256" key="2">
    <source>
        <dbReference type="SAM" id="SignalP"/>
    </source>
</evidence>